<comment type="caution">
    <text evidence="1">The sequence shown here is derived from an EMBL/GenBank/DDBJ whole genome shotgun (WGS) entry which is preliminary data.</text>
</comment>
<dbReference type="AlphaFoldDB" id="A0A101MC37"/>
<evidence type="ECO:0000313" key="2">
    <source>
        <dbReference type="Proteomes" id="UP000055045"/>
    </source>
</evidence>
<protein>
    <submittedName>
        <fullName evidence="1">Uncharacterized protein</fullName>
    </submittedName>
</protein>
<gene>
    <name evidence="1" type="ORF">ACN42_g9349</name>
</gene>
<organism evidence="1 2">
    <name type="scientific">Penicillium freii</name>
    <dbReference type="NCBI Taxonomy" id="48697"/>
    <lineage>
        <taxon>Eukaryota</taxon>
        <taxon>Fungi</taxon>
        <taxon>Dikarya</taxon>
        <taxon>Ascomycota</taxon>
        <taxon>Pezizomycotina</taxon>
        <taxon>Eurotiomycetes</taxon>
        <taxon>Eurotiomycetidae</taxon>
        <taxon>Eurotiales</taxon>
        <taxon>Aspergillaceae</taxon>
        <taxon>Penicillium</taxon>
    </lineage>
</organism>
<sequence>MYAFLVILKPFHFIFIKIRLTARFTCPMQNDVCAVAPRCPSAPPNLGICVRGIRISNFGRLSYVFPFSDYNPRVPIFAQS</sequence>
<name>A0A101MC37_PENFR</name>
<dbReference type="Proteomes" id="UP000055045">
    <property type="component" value="Unassembled WGS sequence"/>
</dbReference>
<proteinExistence type="predicted"/>
<reference evidence="1 2" key="1">
    <citation type="submission" date="2015-10" db="EMBL/GenBank/DDBJ databases">
        <title>Genome sequencing of Penicillium freii.</title>
        <authorList>
            <person name="Nguyen H.D."/>
            <person name="Visagie C.M."/>
            <person name="Seifert K.A."/>
        </authorList>
    </citation>
    <scope>NUCLEOTIDE SEQUENCE [LARGE SCALE GENOMIC DNA]</scope>
    <source>
        <strain evidence="1 2">DAOM 242723</strain>
    </source>
</reference>
<evidence type="ECO:0000313" key="1">
    <source>
        <dbReference type="EMBL" id="KUM57829.1"/>
    </source>
</evidence>
<accession>A0A101MC37</accession>
<keyword evidence="2" id="KW-1185">Reference proteome</keyword>
<dbReference type="EMBL" id="LLXE01000331">
    <property type="protein sequence ID" value="KUM57829.1"/>
    <property type="molecule type" value="Genomic_DNA"/>
</dbReference>